<dbReference type="AlphaFoldDB" id="A0A6J4MIU3"/>
<evidence type="ECO:0000313" key="2">
    <source>
        <dbReference type="EMBL" id="CAA9361027.1"/>
    </source>
</evidence>
<dbReference type="EMBL" id="CADCTY010001183">
    <property type="protein sequence ID" value="CAA9361027.1"/>
    <property type="molecule type" value="Genomic_DNA"/>
</dbReference>
<dbReference type="InterPro" id="IPR005196">
    <property type="entry name" value="Glyco_hydro_65_N"/>
</dbReference>
<dbReference type="InterPro" id="IPR011013">
    <property type="entry name" value="Gal_mutarotase_sf_dom"/>
</dbReference>
<feature type="domain" description="Glycoside hydrolase family 65 N-terminal" evidence="1">
    <location>
        <begin position="2"/>
        <end position="40"/>
    </location>
</feature>
<dbReference type="GO" id="GO:0030246">
    <property type="term" value="F:carbohydrate binding"/>
    <property type="evidence" value="ECO:0007669"/>
    <property type="project" value="InterPro"/>
</dbReference>
<dbReference type="GO" id="GO:0005975">
    <property type="term" value="P:carbohydrate metabolic process"/>
    <property type="evidence" value="ECO:0007669"/>
    <property type="project" value="InterPro"/>
</dbReference>
<dbReference type="SUPFAM" id="SSF74650">
    <property type="entry name" value="Galactose mutarotase-like"/>
    <property type="match status" value="1"/>
</dbReference>
<dbReference type="Gene3D" id="2.70.98.40">
    <property type="entry name" value="Glycoside hydrolase, family 65, N-terminal domain"/>
    <property type="match status" value="1"/>
</dbReference>
<dbReference type="Pfam" id="PF03636">
    <property type="entry name" value="Glyco_hydro_65N"/>
    <property type="match status" value="1"/>
</dbReference>
<proteinExistence type="predicted"/>
<accession>A0A6J4MIU3</accession>
<dbReference type="GO" id="GO:0003824">
    <property type="term" value="F:catalytic activity"/>
    <property type="evidence" value="ECO:0007669"/>
    <property type="project" value="InterPro"/>
</dbReference>
<gene>
    <name evidence="2" type="ORF">AVDCRST_MAG94-3375</name>
</gene>
<protein>
    <recommendedName>
        <fullName evidence="1">Glycoside hydrolase family 65 N-terminal domain-containing protein</fullName>
    </recommendedName>
</protein>
<sequence>MLWQSPSGRAVNLQFEQMVSMAEQHVMVLHCQITPVDFPVPLK</sequence>
<reference evidence="2" key="1">
    <citation type="submission" date="2020-02" db="EMBL/GenBank/DDBJ databases">
        <authorList>
            <person name="Meier V. D."/>
        </authorList>
    </citation>
    <scope>NUCLEOTIDE SEQUENCE</scope>
    <source>
        <strain evidence="2">AVDCRST_MAG94</strain>
    </source>
</reference>
<dbReference type="InterPro" id="IPR037018">
    <property type="entry name" value="GH65_N"/>
</dbReference>
<evidence type="ECO:0000259" key="1">
    <source>
        <dbReference type="Pfam" id="PF03636"/>
    </source>
</evidence>
<name>A0A6J4MIU3_9CYAN</name>
<organism evidence="2">
    <name type="scientific">uncultured Leptolyngbya sp</name>
    <dbReference type="NCBI Taxonomy" id="332963"/>
    <lineage>
        <taxon>Bacteria</taxon>
        <taxon>Bacillati</taxon>
        <taxon>Cyanobacteriota</taxon>
        <taxon>Cyanophyceae</taxon>
        <taxon>Leptolyngbyales</taxon>
        <taxon>Leptolyngbyaceae</taxon>
        <taxon>Leptolyngbya group</taxon>
        <taxon>Leptolyngbya</taxon>
        <taxon>environmental samples</taxon>
    </lineage>
</organism>